<dbReference type="Proteomes" id="UP000176741">
    <property type="component" value="Unassembled WGS sequence"/>
</dbReference>
<evidence type="ECO:0000313" key="1">
    <source>
        <dbReference type="EMBL" id="OGM19736.1"/>
    </source>
</evidence>
<sequence>MDQERTEYLTNHELNEEALKLYQIILSTLMTSERFISVRDERKSSQELIDEKGNYVPIEIVISDNDKYEIIVSQDFRNISMRKEVVLPLENATLRNIEEIVIALGDNTYFSYERKQILTNGKNTILPDTAFSIGDSKPASNRIQTFLKRFSELTSPQS</sequence>
<proteinExistence type="predicted"/>
<protein>
    <submittedName>
        <fullName evidence="1">Uncharacterized protein</fullName>
    </submittedName>
</protein>
<dbReference type="EMBL" id="MGGD01000058">
    <property type="protein sequence ID" value="OGM19736.1"/>
    <property type="molecule type" value="Genomic_DNA"/>
</dbReference>
<gene>
    <name evidence="1" type="ORF">A2771_03990</name>
</gene>
<comment type="caution">
    <text evidence="1">The sequence shown here is derived from an EMBL/GenBank/DDBJ whole genome shotgun (WGS) entry which is preliminary data.</text>
</comment>
<name>A0A1F7XXH7_9BACT</name>
<dbReference type="AlphaFoldDB" id="A0A1F7XXH7"/>
<reference evidence="1 2" key="1">
    <citation type="journal article" date="2016" name="Nat. Commun.">
        <title>Thousands of microbial genomes shed light on interconnected biogeochemical processes in an aquifer system.</title>
        <authorList>
            <person name="Anantharaman K."/>
            <person name="Brown C.T."/>
            <person name="Hug L.A."/>
            <person name="Sharon I."/>
            <person name="Castelle C.J."/>
            <person name="Probst A.J."/>
            <person name="Thomas B.C."/>
            <person name="Singh A."/>
            <person name="Wilkins M.J."/>
            <person name="Karaoz U."/>
            <person name="Brodie E.L."/>
            <person name="Williams K.H."/>
            <person name="Hubbard S.S."/>
            <person name="Banfield J.F."/>
        </authorList>
    </citation>
    <scope>NUCLEOTIDE SEQUENCE [LARGE SCALE GENOMIC DNA]</scope>
</reference>
<organism evidence="1 2">
    <name type="scientific">Candidatus Woesebacteria bacterium RIFCSPHIGHO2_01_FULL_38_26b</name>
    <dbReference type="NCBI Taxonomy" id="1802491"/>
    <lineage>
        <taxon>Bacteria</taxon>
        <taxon>Candidatus Woeseibacteriota</taxon>
    </lineage>
</organism>
<evidence type="ECO:0000313" key="2">
    <source>
        <dbReference type="Proteomes" id="UP000176741"/>
    </source>
</evidence>
<accession>A0A1F7XXH7</accession>